<evidence type="ECO:0000313" key="2">
    <source>
        <dbReference type="Proteomes" id="UP000266313"/>
    </source>
</evidence>
<gene>
    <name evidence="1" type="ORF">sS8_5352</name>
</gene>
<protein>
    <recommendedName>
        <fullName evidence="3">SPOR domain-containing protein</fullName>
    </recommendedName>
</protein>
<dbReference type="KEGG" id="mmai:sS8_5352"/>
<proteinExistence type="predicted"/>
<dbReference type="Proteomes" id="UP000266313">
    <property type="component" value="Chromosome"/>
</dbReference>
<dbReference type="RefSeq" id="WP_119632287.1">
    <property type="nucleotide sequence ID" value="NZ_AP017928.1"/>
</dbReference>
<evidence type="ECO:0008006" key="3">
    <source>
        <dbReference type="Google" id="ProtNLM"/>
    </source>
</evidence>
<accession>A0A250L1I1</accession>
<dbReference type="AlphaFoldDB" id="A0A250L1I1"/>
<name>A0A250L1I1_9GAMM</name>
<reference evidence="1 2" key="1">
    <citation type="submission" date="2016-12" db="EMBL/GenBank/DDBJ databases">
        <title>Genome sequencing of Methylocaldum marinum.</title>
        <authorList>
            <person name="Takeuchi M."/>
            <person name="Kamagata Y."/>
            <person name="Hiraoka S."/>
            <person name="Oshima K."/>
            <person name="Hattori M."/>
            <person name="Iwasaki W."/>
        </authorList>
    </citation>
    <scope>NUCLEOTIDE SEQUENCE [LARGE SCALE GENOMIC DNA]</scope>
    <source>
        <strain evidence="1 2">S8</strain>
    </source>
</reference>
<evidence type="ECO:0000313" key="1">
    <source>
        <dbReference type="EMBL" id="BBA37271.1"/>
    </source>
</evidence>
<keyword evidence="2" id="KW-1185">Reference proteome</keyword>
<sequence length="261" mass="28609">MKYAFFSLILVNVVFFLWESNILGRGSVSSQSYKELRLPRALDPITLLSERSGSSEKPAGMVLASVSGSQVKPEKIKETTPIIESASVQEKGDVAEIPLSSKGGAQSSCFQWGPVTEESQAREVLNLVKAESDQAAVVRKPSDLTDGWWVLFPKAHDMEAARANRNMLLEKGVTDLWLFDKGTLQGAISLGLFKGLNRAELAQQRFTEKGIITEVVPRQVRGDAYWVRIPWSRPASELNEVLKSTDSKQAAGSSPSLVPCD</sequence>
<dbReference type="EMBL" id="AP017928">
    <property type="protein sequence ID" value="BBA37271.1"/>
    <property type="molecule type" value="Genomic_DNA"/>
</dbReference>
<dbReference type="OrthoDB" id="5574029at2"/>
<organism evidence="1 2">
    <name type="scientific">Methylocaldum marinum</name>
    <dbReference type="NCBI Taxonomy" id="1432792"/>
    <lineage>
        <taxon>Bacteria</taxon>
        <taxon>Pseudomonadati</taxon>
        <taxon>Pseudomonadota</taxon>
        <taxon>Gammaproteobacteria</taxon>
        <taxon>Methylococcales</taxon>
        <taxon>Methylococcaceae</taxon>
        <taxon>Methylocaldum</taxon>
    </lineage>
</organism>